<feature type="compositionally biased region" description="Polar residues" evidence="1">
    <location>
        <begin position="58"/>
        <end position="70"/>
    </location>
</feature>
<feature type="compositionally biased region" description="Pro residues" evidence="1">
    <location>
        <begin position="45"/>
        <end position="54"/>
    </location>
</feature>
<dbReference type="AlphaFoldDB" id="A0A4C1WIW9"/>
<protein>
    <submittedName>
        <fullName evidence="2">Uncharacterized protein</fullName>
    </submittedName>
</protein>
<keyword evidence="3" id="KW-1185">Reference proteome</keyword>
<proteinExistence type="predicted"/>
<dbReference type="EMBL" id="BGZK01000580">
    <property type="protein sequence ID" value="GBP51358.1"/>
    <property type="molecule type" value="Genomic_DNA"/>
</dbReference>
<sequence>MSTRRGLAGSGRGGEKYVETENRGWEEGVTIDAAAVPQHAAPHATCPPPSPRPAPTSGTLTQFPSSTPTIGSRARFWQFS</sequence>
<organism evidence="2 3">
    <name type="scientific">Eumeta variegata</name>
    <name type="common">Bagworm moth</name>
    <name type="synonym">Eumeta japonica</name>
    <dbReference type="NCBI Taxonomy" id="151549"/>
    <lineage>
        <taxon>Eukaryota</taxon>
        <taxon>Metazoa</taxon>
        <taxon>Ecdysozoa</taxon>
        <taxon>Arthropoda</taxon>
        <taxon>Hexapoda</taxon>
        <taxon>Insecta</taxon>
        <taxon>Pterygota</taxon>
        <taxon>Neoptera</taxon>
        <taxon>Endopterygota</taxon>
        <taxon>Lepidoptera</taxon>
        <taxon>Glossata</taxon>
        <taxon>Ditrysia</taxon>
        <taxon>Tineoidea</taxon>
        <taxon>Psychidae</taxon>
        <taxon>Oiketicinae</taxon>
        <taxon>Eumeta</taxon>
    </lineage>
</organism>
<dbReference type="Proteomes" id="UP000299102">
    <property type="component" value="Unassembled WGS sequence"/>
</dbReference>
<accession>A0A4C1WIW9</accession>
<evidence type="ECO:0000256" key="1">
    <source>
        <dbReference type="SAM" id="MobiDB-lite"/>
    </source>
</evidence>
<evidence type="ECO:0000313" key="2">
    <source>
        <dbReference type="EMBL" id="GBP51358.1"/>
    </source>
</evidence>
<feature type="region of interest" description="Disordered" evidence="1">
    <location>
        <begin position="38"/>
        <end position="80"/>
    </location>
</feature>
<evidence type="ECO:0000313" key="3">
    <source>
        <dbReference type="Proteomes" id="UP000299102"/>
    </source>
</evidence>
<gene>
    <name evidence="2" type="ORF">EVAR_38752_1</name>
</gene>
<comment type="caution">
    <text evidence="2">The sequence shown here is derived from an EMBL/GenBank/DDBJ whole genome shotgun (WGS) entry which is preliminary data.</text>
</comment>
<name>A0A4C1WIW9_EUMVA</name>
<reference evidence="2 3" key="1">
    <citation type="journal article" date="2019" name="Commun. Biol.">
        <title>The bagworm genome reveals a unique fibroin gene that provides high tensile strength.</title>
        <authorList>
            <person name="Kono N."/>
            <person name="Nakamura H."/>
            <person name="Ohtoshi R."/>
            <person name="Tomita M."/>
            <person name="Numata K."/>
            <person name="Arakawa K."/>
        </authorList>
    </citation>
    <scope>NUCLEOTIDE SEQUENCE [LARGE SCALE GENOMIC DNA]</scope>
</reference>